<keyword evidence="3" id="KW-1185">Reference proteome</keyword>
<gene>
    <name evidence="2" type="ORF">WICPIJ_008997</name>
</gene>
<dbReference type="OrthoDB" id="9995210at2759"/>
<comment type="caution">
    <text evidence="2">The sequence shown here is derived from an EMBL/GenBank/DDBJ whole genome shotgun (WGS) entry which is preliminary data.</text>
</comment>
<feature type="region of interest" description="Disordered" evidence="1">
    <location>
        <begin position="208"/>
        <end position="229"/>
    </location>
</feature>
<reference evidence="2" key="1">
    <citation type="journal article" date="2021" name="Open Biol.">
        <title>Shared evolutionary footprints suggest mitochondrial oxidative damage underlies multiple complex I losses in fungi.</title>
        <authorList>
            <person name="Schikora-Tamarit M.A."/>
            <person name="Marcet-Houben M."/>
            <person name="Nosek J."/>
            <person name="Gabaldon T."/>
        </authorList>
    </citation>
    <scope>NUCLEOTIDE SEQUENCE</scope>
    <source>
        <strain evidence="2">CBS2887</strain>
    </source>
</reference>
<dbReference type="Proteomes" id="UP000774326">
    <property type="component" value="Unassembled WGS sequence"/>
</dbReference>
<dbReference type="SUPFAM" id="SSF48403">
    <property type="entry name" value="Ankyrin repeat"/>
    <property type="match status" value="1"/>
</dbReference>
<proteinExistence type="predicted"/>
<evidence type="ECO:0000313" key="2">
    <source>
        <dbReference type="EMBL" id="KAH3677282.1"/>
    </source>
</evidence>
<feature type="compositionally biased region" description="Acidic residues" evidence="1">
    <location>
        <begin position="209"/>
        <end position="229"/>
    </location>
</feature>
<sequence length="229" mass="25174">MTESNNTTTFEGATPSEQLLESARRNNFELLQEIVDSKSSTPKELLQLIETTVDGVGNNALQLTAVFGSFEVMDLLLDTIHDCVHEVYADSEESKEAEAKEEAKIGELLNKRNKLDGNTVLHLAVQNAIKSNEPEFGEFIVVEVLLKCAPILDVSIKNSLGEKAVDLITDELIEKAEDSDKELWEKIRMELLGAEFSFGLDVQEVAAAAEEEEAGEADEGEASPDEDDE</sequence>
<dbReference type="InterPro" id="IPR036770">
    <property type="entry name" value="Ankyrin_rpt-contain_sf"/>
</dbReference>
<dbReference type="EMBL" id="JAEUBG010005169">
    <property type="protein sequence ID" value="KAH3677282.1"/>
    <property type="molecule type" value="Genomic_DNA"/>
</dbReference>
<reference evidence="2" key="2">
    <citation type="submission" date="2021-01" db="EMBL/GenBank/DDBJ databases">
        <authorList>
            <person name="Schikora-Tamarit M.A."/>
        </authorList>
    </citation>
    <scope>NUCLEOTIDE SEQUENCE</scope>
    <source>
        <strain evidence="2">CBS2887</strain>
    </source>
</reference>
<evidence type="ECO:0000313" key="3">
    <source>
        <dbReference type="Proteomes" id="UP000774326"/>
    </source>
</evidence>
<accession>A0A9P8PS29</accession>
<dbReference type="Gene3D" id="1.25.40.20">
    <property type="entry name" value="Ankyrin repeat-containing domain"/>
    <property type="match status" value="1"/>
</dbReference>
<evidence type="ECO:0000256" key="1">
    <source>
        <dbReference type="SAM" id="MobiDB-lite"/>
    </source>
</evidence>
<protein>
    <submittedName>
        <fullName evidence="2">Uncharacterized protein</fullName>
    </submittedName>
</protein>
<organism evidence="2 3">
    <name type="scientific">Wickerhamomyces pijperi</name>
    <name type="common">Yeast</name>
    <name type="synonym">Pichia pijperi</name>
    <dbReference type="NCBI Taxonomy" id="599730"/>
    <lineage>
        <taxon>Eukaryota</taxon>
        <taxon>Fungi</taxon>
        <taxon>Dikarya</taxon>
        <taxon>Ascomycota</taxon>
        <taxon>Saccharomycotina</taxon>
        <taxon>Saccharomycetes</taxon>
        <taxon>Phaffomycetales</taxon>
        <taxon>Wickerhamomycetaceae</taxon>
        <taxon>Wickerhamomyces</taxon>
    </lineage>
</organism>
<name>A0A9P8PS29_WICPI</name>
<dbReference type="AlphaFoldDB" id="A0A9P8PS29"/>